<comment type="caution">
    <text evidence="6">The sequence shown here is derived from an EMBL/GenBank/DDBJ whole genome shotgun (WGS) entry which is preliminary data.</text>
</comment>
<evidence type="ECO:0000313" key="6">
    <source>
        <dbReference type="EMBL" id="NEZ47891.1"/>
    </source>
</evidence>
<dbReference type="RefSeq" id="WP_163249784.1">
    <property type="nucleotide sequence ID" value="NZ_SXDP01000014.1"/>
</dbReference>
<evidence type="ECO:0000256" key="3">
    <source>
        <dbReference type="ARBA" id="ARBA00022827"/>
    </source>
</evidence>
<dbReference type="SUPFAM" id="SSF51905">
    <property type="entry name" value="FAD/NAD(P)-binding domain"/>
    <property type="match status" value="1"/>
</dbReference>
<dbReference type="InterPro" id="IPR057661">
    <property type="entry name" value="RsdA/BaiN/AoA(So)_Rossmann"/>
</dbReference>
<sequence length="407" mass="45302">MYHEIIVIGGGASGIMAAITCRDMGKDVAIIETNNRIGKKILATGNGRCNISNKFIDSSRYHSNNNNFFNHTLESFTVDNTEEFFKSIGLPLITLEHGKMYPMSLQASSVVDMLKLALEDRNIPIYLDNKVTNIKNFNSKFEIKTSTNETFECGKLIIACGGKSSPKSGSDGSGFKLANSLGHNIIDPTPALVQIKLDFNYLKALSGVKFNGLAKLYVNNKSVHEEFGEILFTDYGISGPPILQLSSIVSRNQNKNMDLYVDIIPNLNEKKLKNFLENHWGTFSYRSVHESFIGILNKKIIPILLKCSAIENIHKPCYELSWKEKESIYTNLKQWKFKVIGTNSFSNAQVTAGGIDTTEVCYKTLESKKVKNLFFCGEILDVDGDCGGFNLQWAWASGYIASKSACK</sequence>
<dbReference type="PRINTS" id="PR00411">
    <property type="entry name" value="PNDRDTASEI"/>
</dbReference>
<dbReference type="Gene3D" id="2.40.30.10">
    <property type="entry name" value="Translation factors"/>
    <property type="match status" value="1"/>
</dbReference>
<dbReference type="Pfam" id="PF22780">
    <property type="entry name" value="HI0933_like_1st"/>
    <property type="match status" value="1"/>
</dbReference>
<evidence type="ECO:0000256" key="2">
    <source>
        <dbReference type="ARBA" id="ARBA00022630"/>
    </source>
</evidence>
<dbReference type="InterPro" id="IPR004792">
    <property type="entry name" value="BaiN-like"/>
</dbReference>
<dbReference type="Proteomes" id="UP000473885">
    <property type="component" value="Unassembled WGS sequence"/>
</dbReference>
<evidence type="ECO:0000256" key="1">
    <source>
        <dbReference type="ARBA" id="ARBA00001974"/>
    </source>
</evidence>
<dbReference type="AlphaFoldDB" id="A0A6M0RC74"/>
<feature type="domain" description="RsdA/BaiN/AoA(So)-like Rossmann fold-like" evidence="4">
    <location>
        <begin position="4"/>
        <end position="403"/>
    </location>
</feature>
<proteinExistence type="predicted"/>
<evidence type="ECO:0000259" key="5">
    <source>
        <dbReference type="Pfam" id="PF22780"/>
    </source>
</evidence>
<organism evidence="6 7">
    <name type="scientific">Clostridium niameyense</name>
    <dbReference type="NCBI Taxonomy" id="1622073"/>
    <lineage>
        <taxon>Bacteria</taxon>
        <taxon>Bacillati</taxon>
        <taxon>Bacillota</taxon>
        <taxon>Clostridia</taxon>
        <taxon>Eubacteriales</taxon>
        <taxon>Clostridiaceae</taxon>
        <taxon>Clostridium</taxon>
    </lineage>
</organism>
<dbReference type="EMBL" id="SXDP01000014">
    <property type="protein sequence ID" value="NEZ47891.1"/>
    <property type="molecule type" value="Genomic_DNA"/>
</dbReference>
<dbReference type="Pfam" id="PF03486">
    <property type="entry name" value="HI0933_like"/>
    <property type="match status" value="1"/>
</dbReference>
<dbReference type="InterPro" id="IPR023166">
    <property type="entry name" value="BaiN-like_dom_sf"/>
</dbReference>
<dbReference type="InterPro" id="IPR036188">
    <property type="entry name" value="FAD/NAD-bd_sf"/>
</dbReference>
<evidence type="ECO:0000259" key="4">
    <source>
        <dbReference type="Pfam" id="PF03486"/>
    </source>
</evidence>
<keyword evidence="3" id="KW-0274">FAD</keyword>
<reference evidence="6 7" key="1">
    <citation type="submission" date="2019-04" db="EMBL/GenBank/DDBJ databases">
        <title>Genome sequencing of Clostridium botulinum Groups I-IV and Clostridium butyricum.</title>
        <authorList>
            <person name="Brunt J."/>
            <person name="Van Vliet A.H.M."/>
            <person name="Stringer S.C."/>
            <person name="Carter A.T."/>
            <person name="Peck M.W."/>
        </authorList>
    </citation>
    <scope>NUCLEOTIDE SEQUENCE [LARGE SCALE GENOMIC DNA]</scope>
    <source>
        <strain evidence="6 7">IFR 18/094</strain>
    </source>
</reference>
<feature type="domain" description="RsdA/BaiN/AoA(So)-like insert" evidence="5">
    <location>
        <begin position="190"/>
        <end position="350"/>
    </location>
</feature>
<protein>
    <submittedName>
        <fullName evidence="6">NAD(P)/FAD-dependent oxidoreductase</fullName>
    </submittedName>
</protein>
<dbReference type="PANTHER" id="PTHR42887">
    <property type="entry name" value="OS12G0638800 PROTEIN"/>
    <property type="match status" value="1"/>
</dbReference>
<accession>A0A6M0RC74</accession>
<dbReference type="Gene3D" id="3.50.50.60">
    <property type="entry name" value="FAD/NAD(P)-binding domain"/>
    <property type="match status" value="1"/>
</dbReference>
<name>A0A6M0RC74_9CLOT</name>
<dbReference type="SUPFAM" id="SSF160996">
    <property type="entry name" value="HI0933 insert domain-like"/>
    <property type="match status" value="1"/>
</dbReference>
<dbReference type="InterPro" id="IPR055178">
    <property type="entry name" value="RsdA/BaiN/AoA(So)-like_dom"/>
</dbReference>
<gene>
    <name evidence="6" type="ORF">FDF74_11930</name>
</gene>
<dbReference type="PANTHER" id="PTHR42887:SF2">
    <property type="entry name" value="OS12G0638800 PROTEIN"/>
    <property type="match status" value="1"/>
</dbReference>
<dbReference type="NCBIfam" id="TIGR00275">
    <property type="entry name" value="aminoacetone oxidase family FAD-binding enzyme"/>
    <property type="match status" value="1"/>
</dbReference>
<dbReference type="Gene3D" id="1.10.8.260">
    <property type="entry name" value="HI0933 insert domain-like"/>
    <property type="match status" value="1"/>
</dbReference>
<evidence type="ECO:0000313" key="7">
    <source>
        <dbReference type="Proteomes" id="UP000473885"/>
    </source>
</evidence>
<keyword evidence="2" id="KW-0285">Flavoprotein</keyword>
<keyword evidence="7" id="KW-1185">Reference proteome</keyword>
<comment type="cofactor">
    <cofactor evidence="1">
        <name>FAD</name>
        <dbReference type="ChEBI" id="CHEBI:57692"/>
    </cofactor>
</comment>